<protein>
    <recommendedName>
        <fullName evidence="5">HupE / UreJ protein</fullName>
    </recommendedName>
</protein>
<organism evidence="3 4">
    <name type="scientific">Granulosicoccus antarcticus IMCC3135</name>
    <dbReference type="NCBI Taxonomy" id="1192854"/>
    <lineage>
        <taxon>Bacteria</taxon>
        <taxon>Pseudomonadati</taxon>
        <taxon>Pseudomonadota</taxon>
        <taxon>Gammaproteobacteria</taxon>
        <taxon>Chromatiales</taxon>
        <taxon>Granulosicoccaceae</taxon>
        <taxon>Granulosicoccus</taxon>
    </lineage>
</organism>
<proteinExistence type="predicted"/>
<feature type="transmembrane region" description="Helical" evidence="1">
    <location>
        <begin position="330"/>
        <end position="355"/>
    </location>
</feature>
<keyword evidence="1" id="KW-0812">Transmembrane</keyword>
<evidence type="ECO:0008006" key="5">
    <source>
        <dbReference type="Google" id="ProtNLM"/>
    </source>
</evidence>
<feature type="transmembrane region" description="Helical" evidence="1">
    <location>
        <begin position="241"/>
        <end position="266"/>
    </location>
</feature>
<keyword evidence="4" id="KW-1185">Reference proteome</keyword>
<gene>
    <name evidence="3" type="ORF">IMCC3135_29035</name>
</gene>
<keyword evidence="2" id="KW-0732">Signal</keyword>
<dbReference type="AlphaFoldDB" id="A0A2Z2P117"/>
<evidence type="ECO:0000256" key="1">
    <source>
        <dbReference type="SAM" id="Phobius"/>
    </source>
</evidence>
<reference evidence="3 4" key="1">
    <citation type="submission" date="2016-12" db="EMBL/GenBank/DDBJ databases">
        <authorList>
            <person name="Song W.-J."/>
            <person name="Kurnit D.M."/>
        </authorList>
    </citation>
    <scope>NUCLEOTIDE SEQUENCE [LARGE SCALE GENOMIC DNA]</scope>
    <source>
        <strain evidence="3 4">IMCC3135</strain>
    </source>
</reference>
<dbReference type="Pfam" id="PF13795">
    <property type="entry name" value="HupE_UreJ_2"/>
    <property type="match status" value="1"/>
</dbReference>
<accession>A0A2Z2P117</accession>
<dbReference type="RefSeq" id="WP_157736338.1">
    <property type="nucleotide sequence ID" value="NZ_CP018632.1"/>
</dbReference>
<dbReference type="InterPro" id="IPR032809">
    <property type="entry name" value="Put_HupE_UreJ"/>
</dbReference>
<dbReference type="EMBL" id="CP018632">
    <property type="protein sequence ID" value="ASJ75858.1"/>
    <property type="molecule type" value="Genomic_DNA"/>
</dbReference>
<feature type="transmembrane region" description="Helical" evidence="1">
    <location>
        <begin position="361"/>
        <end position="382"/>
    </location>
</feature>
<keyword evidence="1" id="KW-0472">Membrane</keyword>
<evidence type="ECO:0000256" key="2">
    <source>
        <dbReference type="SAM" id="SignalP"/>
    </source>
</evidence>
<feature type="chain" id="PRO_5016425637" description="HupE / UreJ protein" evidence="2">
    <location>
        <begin position="30"/>
        <end position="389"/>
    </location>
</feature>
<evidence type="ECO:0000313" key="3">
    <source>
        <dbReference type="EMBL" id="ASJ75858.1"/>
    </source>
</evidence>
<dbReference type="Proteomes" id="UP000250079">
    <property type="component" value="Chromosome"/>
</dbReference>
<sequence>MIARSMPLWAARACLLLVSLLMLSSTVTAHELRPTVADITATPDTIEVSMRINLEALITEIGAEHSDSDDAPQATRYNQLRELQPEALQLELQSYLPVLLGQITIKDNNDTTLALTLKSLVVSDVGDIRLPRDSTLILESAREQSTASIAWQWGAKYGAIILRAQPLESTDKQQPDEGFSQYLQAGESSDQIALDSGGKQASGSSFVDYIVIGYEHITPKGLDHILFVIGLFLLAPKFKPIAWQVSMFTIAHTVTLALGITGIILLPASIVEPLIALSITVICIENLLGNAYGKARLAIVFAFGLLHGLGFAGVLSEIGLVSGRFASSLIAFNIGVELGQLSVVFLCFLLVGWWFGKKSWYRNMVTIPASLIIGAIGLFWFLQRVGLIS</sequence>
<feature type="signal peptide" evidence="2">
    <location>
        <begin position="1"/>
        <end position="29"/>
    </location>
</feature>
<feature type="transmembrane region" description="Helical" evidence="1">
    <location>
        <begin position="298"/>
        <end position="318"/>
    </location>
</feature>
<dbReference type="OrthoDB" id="9808870at2"/>
<feature type="transmembrane region" description="Helical" evidence="1">
    <location>
        <begin position="273"/>
        <end position="292"/>
    </location>
</feature>
<dbReference type="KEGG" id="gai:IMCC3135_29035"/>
<name>A0A2Z2P117_9GAMM</name>
<keyword evidence="1" id="KW-1133">Transmembrane helix</keyword>
<evidence type="ECO:0000313" key="4">
    <source>
        <dbReference type="Proteomes" id="UP000250079"/>
    </source>
</evidence>